<keyword evidence="3" id="KW-1003">Cell membrane</keyword>
<dbReference type="NCBIfam" id="NF041012">
    <property type="entry name" value="T4P_ComGB"/>
    <property type="match status" value="1"/>
</dbReference>
<feature type="domain" description="Type II secretion system protein GspF" evidence="8">
    <location>
        <begin position="220"/>
        <end position="342"/>
    </location>
</feature>
<keyword evidence="6 7" id="KW-0472">Membrane</keyword>
<evidence type="ECO:0000256" key="3">
    <source>
        <dbReference type="ARBA" id="ARBA00022475"/>
    </source>
</evidence>
<evidence type="ECO:0000259" key="8">
    <source>
        <dbReference type="Pfam" id="PF00482"/>
    </source>
</evidence>
<organism evidence="9 10">
    <name type="scientific">Ureibacillus thermophilus</name>
    <dbReference type="NCBI Taxonomy" id="367743"/>
    <lineage>
        <taxon>Bacteria</taxon>
        <taxon>Bacillati</taxon>
        <taxon>Bacillota</taxon>
        <taxon>Bacilli</taxon>
        <taxon>Bacillales</taxon>
        <taxon>Caryophanaceae</taxon>
        <taxon>Ureibacillus</taxon>
    </lineage>
</organism>
<feature type="transmembrane region" description="Helical" evidence="7">
    <location>
        <begin position="118"/>
        <end position="141"/>
    </location>
</feature>
<dbReference type="Pfam" id="PF00482">
    <property type="entry name" value="T2SSF"/>
    <property type="match status" value="2"/>
</dbReference>
<dbReference type="Gene3D" id="1.20.81.30">
    <property type="entry name" value="Type II secretion system (T2SS), domain F"/>
    <property type="match status" value="2"/>
</dbReference>
<dbReference type="InterPro" id="IPR018076">
    <property type="entry name" value="T2SS_GspF_dom"/>
</dbReference>
<sequence>MGQFADAFLHKKKEKVRDVPSLLKRTSVLLKEGYIFSDALFMLLPYHVQELEKWNGKLQQDFNNGASVTDILKNFPIPKHLLLTIQLAEEKGELAETLSQVSEQMKFQQDLQKNVGKLLAYPAFLMMILTIIFVVFRNYFLPNIQQITANSDSEELTSLKLAVVLLHFPDFLLLSLVITFIFIVSCRHYFRKWKVREQLKIIMKIPIVRSVYQYHFTRQFSYLIGSLLVSGISLQQALSILEEQKTSHYVSYIATQLKQRVIFGDSLSEAVKVTQFFASNFEEFIKHGERSGYLGREMLIFSEMLYERMQSILKTCMAAIQPLFFILIAICIIAAYISMLLPIYDLVEIM</sequence>
<gene>
    <name evidence="9" type="ORF">DKZ56_09290</name>
</gene>
<name>A0A4V1A352_9BACL</name>
<dbReference type="EMBL" id="CP036528">
    <property type="protein sequence ID" value="QBK26040.1"/>
    <property type="molecule type" value="Genomic_DNA"/>
</dbReference>
<accession>A0A4V1A352</accession>
<dbReference type="RefSeq" id="WP_208649732.1">
    <property type="nucleotide sequence ID" value="NZ_CP036528.1"/>
</dbReference>
<evidence type="ECO:0000313" key="10">
    <source>
        <dbReference type="Proteomes" id="UP000291151"/>
    </source>
</evidence>
<evidence type="ECO:0000256" key="4">
    <source>
        <dbReference type="ARBA" id="ARBA00022692"/>
    </source>
</evidence>
<reference evidence="9 10" key="1">
    <citation type="submission" date="2019-02" db="EMBL/GenBank/DDBJ databases">
        <title>Ureibacillus thermophilus.</title>
        <authorList>
            <person name="Sunny J.S."/>
            <person name="Natarajan A."/>
            <person name="Saleena L.M."/>
        </authorList>
    </citation>
    <scope>NUCLEOTIDE SEQUENCE [LARGE SCALE GENOMIC DNA]</scope>
    <source>
        <strain evidence="9 10">LM102</strain>
    </source>
</reference>
<comment type="similarity">
    <text evidence="2">Belongs to the GSP F family.</text>
</comment>
<evidence type="ECO:0000256" key="7">
    <source>
        <dbReference type="SAM" id="Phobius"/>
    </source>
</evidence>
<dbReference type="InterPro" id="IPR042094">
    <property type="entry name" value="T2SS_GspF_sf"/>
</dbReference>
<evidence type="ECO:0000313" key="9">
    <source>
        <dbReference type="EMBL" id="QBK26040.1"/>
    </source>
</evidence>
<evidence type="ECO:0000256" key="2">
    <source>
        <dbReference type="ARBA" id="ARBA00005745"/>
    </source>
</evidence>
<keyword evidence="10" id="KW-1185">Reference proteome</keyword>
<dbReference type="GO" id="GO:0005886">
    <property type="term" value="C:plasma membrane"/>
    <property type="evidence" value="ECO:0007669"/>
    <property type="project" value="UniProtKB-SubCell"/>
</dbReference>
<evidence type="ECO:0000256" key="6">
    <source>
        <dbReference type="ARBA" id="ARBA00023136"/>
    </source>
</evidence>
<feature type="transmembrane region" description="Helical" evidence="7">
    <location>
        <begin position="161"/>
        <end position="184"/>
    </location>
</feature>
<protein>
    <submittedName>
        <fullName evidence="9">Chromosome partitioning protein ParA</fullName>
    </submittedName>
</protein>
<keyword evidence="5 7" id="KW-1133">Transmembrane helix</keyword>
<dbReference type="InterPro" id="IPR047692">
    <property type="entry name" value="T4P_ComGB"/>
</dbReference>
<evidence type="ECO:0000256" key="5">
    <source>
        <dbReference type="ARBA" id="ARBA00022989"/>
    </source>
</evidence>
<feature type="transmembrane region" description="Helical" evidence="7">
    <location>
        <begin position="323"/>
        <end position="344"/>
    </location>
</feature>
<keyword evidence="4 7" id="KW-0812">Transmembrane</keyword>
<dbReference type="PANTHER" id="PTHR30012:SF0">
    <property type="entry name" value="TYPE II SECRETION SYSTEM PROTEIN F-RELATED"/>
    <property type="match status" value="1"/>
</dbReference>
<proteinExistence type="inferred from homology"/>
<comment type="subcellular location">
    <subcellularLocation>
        <location evidence="1">Cell membrane</location>
        <topology evidence="1">Multi-pass membrane protein</topology>
    </subcellularLocation>
</comment>
<evidence type="ECO:0000256" key="1">
    <source>
        <dbReference type="ARBA" id="ARBA00004651"/>
    </source>
</evidence>
<dbReference type="PANTHER" id="PTHR30012">
    <property type="entry name" value="GENERAL SECRETION PATHWAY PROTEIN"/>
    <property type="match status" value="1"/>
</dbReference>
<dbReference type="Proteomes" id="UP000291151">
    <property type="component" value="Chromosome"/>
</dbReference>
<dbReference type="InterPro" id="IPR003004">
    <property type="entry name" value="GspF/PilC"/>
</dbReference>
<dbReference type="KEGG" id="uth:DKZ56_09290"/>
<feature type="domain" description="Type II secretion system protein GspF" evidence="8">
    <location>
        <begin position="29"/>
        <end position="142"/>
    </location>
</feature>
<dbReference type="AlphaFoldDB" id="A0A4V1A352"/>